<dbReference type="InterPro" id="IPR050922">
    <property type="entry name" value="LytR/CpsA/Psr_CW_biosynth"/>
</dbReference>
<organism evidence="6 8">
    <name type="scientific">Frigoribacterium faeni</name>
    <dbReference type="NCBI Taxonomy" id="145483"/>
    <lineage>
        <taxon>Bacteria</taxon>
        <taxon>Bacillati</taxon>
        <taxon>Actinomycetota</taxon>
        <taxon>Actinomycetes</taxon>
        <taxon>Micrococcales</taxon>
        <taxon>Microbacteriaceae</taxon>
        <taxon>Frigoribacterium</taxon>
    </lineage>
</organism>
<dbReference type="PANTHER" id="PTHR33392">
    <property type="entry name" value="POLYISOPRENYL-TEICHOIC ACID--PEPTIDOGLYCAN TEICHOIC ACID TRANSFERASE TAGU"/>
    <property type="match status" value="1"/>
</dbReference>
<keyword evidence="7" id="KW-1185">Reference proteome</keyword>
<comment type="similarity">
    <text evidence="1">Belongs to the LytR/CpsA/Psr (LCP) family.</text>
</comment>
<dbReference type="PANTHER" id="PTHR33392:SF6">
    <property type="entry name" value="POLYISOPRENYL-TEICHOIC ACID--PEPTIDOGLYCAN TEICHOIC ACID TRANSFERASE TAGU"/>
    <property type="match status" value="1"/>
</dbReference>
<evidence type="ECO:0000313" key="7">
    <source>
        <dbReference type="Proteomes" id="UP000321154"/>
    </source>
</evidence>
<sequence length="369" mass="38853">MSAPTGDRPADGRPSGAGSDDAGTEAAGPDAFASLGFEPVTTRSERRRAERRRRRRPWVVTTVVALVVLVGVPVVAALLGFGYLVHLASTFDDRATTVVGALPEYDGRPGVDADGALNVLLLGSDTRGRGDAGRSDVMMLVHLPGDRSSIEVLSIMRDTWVDVPGHGEAKINAAYSWGGVPLTVQTVEQLLEVRVDHVAEIDFEGFRGMTEALGGVDVVSERAFSAGGHGFREGLNHLDGDAALAFVRERYSFADADHQRVRNQQAFVEALAHGVVSRGTLTDPSRVSTFVGVMAEHLAVDDSLTPPRLAEIGWSARGLTPGGLHAVTLPTRGGAISADGQSSLTIDEVGLEQITSALRAGEPLPDPAS</sequence>
<dbReference type="EMBL" id="JACGWW010000003">
    <property type="protein sequence ID" value="MBA8814060.1"/>
    <property type="molecule type" value="Genomic_DNA"/>
</dbReference>
<dbReference type="Proteomes" id="UP000522688">
    <property type="component" value="Unassembled WGS sequence"/>
</dbReference>
<dbReference type="Proteomes" id="UP000321154">
    <property type="component" value="Unassembled WGS sequence"/>
</dbReference>
<gene>
    <name evidence="6" type="ORF">FB463_002326</name>
    <name evidence="5" type="ORF">FFA01_09610</name>
</gene>
<comment type="caution">
    <text evidence="6">The sequence shown here is derived from an EMBL/GenBank/DDBJ whole genome shotgun (WGS) entry which is preliminary data.</text>
</comment>
<dbReference type="EMBL" id="BJUV01000007">
    <property type="protein sequence ID" value="GEK82652.1"/>
    <property type="molecule type" value="Genomic_DNA"/>
</dbReference>
<feature type="domain" description="Cell envelope-related transcriptional attenuator" evidence="4">
    <location>
        <begin position="134"/>
        <end position="273"/>
    </location>
</feature>
<dbReference type="InterPro" id="IPR004474">
    <property type="entry name" value="LytR_CpsA_psr"/>
</dbReference>
<evidence type="ECO:0000313" key="6">
    <source>
        <dbReference type="EMBL" id="MBA8814060.1"/>
    </source>
</evidence>
<feature type="region of interest" description="Disordered" evidence="2">
    <location>
        <begin position="1"/>
        <end position="53"/>
    </location>
</feature>
<name>A0A7W3JJR9_9MICO</name>
<dbReference type="RefSeq" id="WP_146853541.1">
    <property type="nucleotide sequence ID" value="NZ_BAAAHR010000006.1"/>
</dbReference>
<reference evidence="5 7" key="1">
    <citation type="submission" date="2019-07" db="EMBL/GenBank/DDBJ databases">
        <title>Whole genome shotgun sequence of Frigoribacterium faeni NBRC 103066.</title>
        <authorList>
            <person name="Hosoyama A."/>
            <person name="Uohara A."/>
            <person name="Ohji S."/>
            <person name="Ichikawa N."/>
        </authorList>
    </citation>
    <scope>NUCLEOTIDE SEQUENCE [LARGE SCALE GENOMIC DNA]</scope>
    <source>
        <strain evidence="5 7">NBRC 103066</strain>
    </source>
</reference>
<accession>A0A7W3JJR9</accession>
<dbReference type="OrthoDB" id="9782542at2"/>
<dbReference type="Pfam" id="PF03816">
    <property type="entry name" value="LytR_cpsA_psr"/>
    <property type="match status" value="1"/>
</dbReference>
<evidence type="ECO:0000259" key="4">
    <source>
        <dbReference type="Pfam" id="PF03816"/>
    </source>
</evidence>
<evidence type="ECO:0000256" key="2">
    <source>
        <dbReference type="SAM" id="MobiDB-lite"/>
    </source>
</evidence>
<evidence type="ECO:0000313" key="8">
    <source>
        <dbReference type="Proteomes" id="UP000522688"/>
    </source>
</evidence>
<proteinExistence type="inferred from homology"/>
<evidence type="ECO:0000256" key="3">
    <source>
        <dbReference type="SAM" id="Phobius"/>
    </source>
</evidence>
<evidence type="ECO:0000313" key="5">
    <source>
        <dbReference type="EMBL" id="GEK82652.1"/>
    </source>
</evidence>
<protein>
    <submittedName>
        <fullName evidence="6">LCP family protein required for cell wall assembly</fullName>
    </submittedName>
    <submittedName>
        <fullName evidence="5">Transcriptional regulator</fullName>
    </submittedName>
</protein>
<reference evidence="6 8" key="2">
    <citation type="submission" date="2020-07" db="EMBL/GenBank/DDBJ databases">
        <title>Sequencing the genomes of 1000 actinobacteria strains.</title>
        <authorList>
            <person name="Klenk H.-P."/>
        </authorList>
    </citation>
    <scope>NUCLEOTIDE SEQUENCE [LARGE SCALE GENOMIC DNA]</scope>
    <source>
        <strain evidence="6 8">DSM 10309</strain>
    </source>
</reference>
<evidence type="ECO:0000256" key="1">
    <source>
        <dbReference type="ARBA" id="ARBA00006068"/>
    </source>
</evidence>
<keyword evidence="3" id="KW-0812">Transmembrane</keyword>
<feature type="transmembrane region" description="Helical" evidence="3">
    <location>
        <begin position="58"/>
        <end position="85"/>
    </location>
</feature>
<keyword evidence="3" id="KW-1133">Transmembrane helix</keyword>
<dbReference type="Gene3D" id="3.40.630.190">
    <property type="entry name" value="LCP protein"/>
    <property type="match status" value="1"/>
</dbReference>
<dbReference type="NCBIfam" id="TIGR00350">
    <property type="entry name" value="lytR_cpsA_psr"/>
    <property type="match status" value="1"/>
</dbReference>
<dbReference type="AlphaFoldDB" id="A0A7W3JJR9"/>
<keyword evidence="3" id="KW-0472">Membrane</keyword>